<comment type="caution">
    <text evidence="3">The sequence shown here is derived from an EMBL/GenBank/DDBJ whole genome shotgun (WGS) entry which is preliminary data.</text>
</comment>
<dbReference type="InParanoid" id="A0A0B2UKH7"/>
<reference evidence="3 4" key="1">
    <citation type="journal article" date="2014" name="MBio">
        <title>The Ordospora colligata genome; evolution of extreme reduction in microsporidia and host-to-parasite horizontal gene transfer.</title>
        <authorList>
            <person name="Pombert J.-F."/>
            <person name="Haag K.L."/>
            <person name="Beidas S."/>
            <person name="Ebert D."/>
            <person name="Keeling P.J."/>
        </authorList>
    </citation>
    <scope>NUCLEOTIDE SEQUENCE [LARGE SCALE GENOMIC DNA]</scope>
    <source>
        <strain evidence="3 4">OC4</strain>
    </source>
</reference>
<dbReference type="Proteomes" id="UP000031056">
    <property type="component" value="Unassembled WGS sequence"/>
</dbReference>
<sequence length="77" mass="9472">MSRTFNSRKKIEARQRMLEAEAEKQRKEEELKENELEKYWAIGAKVPGRKEREDEKRIMKEKRKQELKELYEKEMNG</sequence>
<dbReference type="HOGENOM" id="CLU_194703_0_0_1"/>
<proteinExistence type="predicted"/>
<protein>
    <recommendedName>
        <fullName evidence="2">LSO1/LSO2 domain-containing protein</fullName>
    </recommendedName>
</protein>
<feature type="coiled-coil region" evidence="1">
    <location>
        <begin position="8"/>
        <end position="69"/>
    </location>
</feature>
<organism evidence="3 4">
    <name type="scientific">Ordospora colligata OC4</name>
    <dbReference type="NCBI Taxonomy" id="1354746"/>
    <lineage>
        <taxon>Eukaryota</taxon>
        <taxon>Fungi</taxon>
        <taxon>Fungi incertae sedis</taxon>
        <taxon>Microsporidia</taxon>
        <taxon>Ordosporidae</taxon>
        <taxon>Ordospora</taxon>
    </lineage>
</organism>
<accession>A0A0B2UKH7</accession>
<dbReference type="VEuPathDB" id="MicrosporidiaDB:M896_060130"/>
<evidence type="ECO:0000259" key="2">
    <source>
        <dbReference type="Pfam" id="PF22048"/>
    </source>
</evidence>
<evidence type="ECO:0000256" key="1">
    <source>
        <dbReference type="SAM" id="Coils"/>
    </source>
</evidence>
<dbReference type="Pfam" id="PF22048">
    <property type="entry name" value="LSO1_2-like"/>
    <property type="match status" value="1"/>
</dbReference>
<evidence type="ECO:0000313" key="3">
    <source>
        <dbReference type="EMBL" id="KHN69515.1"/>
    </source>
</evidence>
<keyword evidence="1" id="KW-0175">Coiled coil</keyword>
<name>A0A0B2UKH7_9MICR</name>
<dbReference type="AlphaFoldDB" id="A0A0B2UKH7"/>
<keyword evidence="4" id="KW-1185">Reference proteome</keyword>
<gene>
    <name evidence="3" type="ORF">M896_060130</name>
</gene>
<dbReference type="RefSeq" id="XP_014563557.1">
    <property type="nucleotide sequence ID" value="XM_014708071.1"/>
</dbReference>
<dbReference type="GeneID" id="26261884"/>
<dbReference type="EMBL" id="JOKQ01000006">
    <property type="protein sequence ID" value="KHN69515.1"/>
    <property type="molecule type" value="Genomic_DNA"/>
</dbReference>
<dbReference type="InterPro" id="IPR054413">
    <property type="entry name" value="LSO1/2"/>
</dbReference>
<feature type="domain" description="LSO1/LSO2" evidence="2">
    <location>
        <begin position="9"/>
        <end position="74"/>
    </location>
</feature>
<evidence type="ECO:0000313" key="4">
    <source>
        <dbReference type="Proteomes" id="UP000031056"/>
    </source>
</evidence>